<evidence type="ECO:0000256" key="7">
    <source>
        <dbReference type="ARBA" id="ARBA00048628"/>
    </source>
</evidence>
<dbReference type="RefSeq" id="WP_187975712.1">
    <property type="nucleotide sequence ID" value="NZ_CP046884.1"/>
</dbReference>
<dbReference type="CDD" id="cd00537">
    <property type="entry name" value="MTHFR"/>
    <property type="match status" value="1"/>
</dbReference>
<evidence type="ECO:0000256" key="8">
    <source>
        <dbReference type="RuleBase" id="RU003862"/>
    </source>
</evidence>
<sequence length="343" mass="37524">MSTAHLYQDYQPGVPSTHPTVSFELYPPRAQARTSSVWTGINRLIDAAPDYVSVTFGAGGAKGDSRDRSVQVLMNVLDQRRKLPAVAHLTCLGSTRGDMAMIIRLLLRAGIRDFLALRGDPPSKDLPLSTEVETMTRAVDLVYLIREIEAEVLDPDRPEDRVSIAVAAYPASSGQARANDIAALLEKQRAGADYAITQVFYDPAQYDSMVRELTLAGGRLPLIPGIMPLNDLRRLEALERLSGVPVPQRIVDIHRNPDDSLRVWQSLKATIELIAGVLEAGAPGIHLYTFNRPRPVLDVVEYLRGGGYLNRYGSTGGTSRMPLPPDVDVELVGLALRRLTPGV</sequence>
<reference evidence="9 10" key="1">
    <citation type="submission" date="2019-12" db="EMBL/GenBank/DDBJ databases">
        <title>Corynebacterium sp. nov., isolated from feces of the Anser Albifrons in China.</title>
        <authorList>
            <person name="Liu Q."/>
        </authorList>
    </citation>
    <scope>NUCLEOTIDE SEQUENCE [LARGE SCALE GENOMIC DNA]</scope>
    <source>
        <strain evidence="9 10">4H37-19</strain>
    </source>
</reference>
<comment type="cofactor">
    <cofactor evidence="1 8">
        <name>FAD</name>
        <dbReference type="ChEBI" id="CHEBI:57692"/>
    </cofactor>
</comment>
<evidence type="ECO:0000313" key="9">
    <source>
        <dbReference type="EMBL" id="QNQ90254.1"/>
    </source>
</evidence>
<dbReference type="GO" id="GO:0035999">
    <property type="term" value="P:tetrahydrofolate interconversion"/>
    <property type="evidence" value="ECO:0007669"/>
    <property type="project" value="UniProtKB-UniPathway"/>
</dbReference>
<dbReference type="GO" id="GO:0009086">
    <property type="term" value="P:methionine biosynthetic process"/>
    <property type="evidence" value="ECO:0007669"/>
    <property type="project" value="TreeGrafter"/>
</dbReference>
<dbReference type="SUPFAM" id="SSF51730">
    <property type="entry name" value="FAD-linked oxidoreductase"/>
    <property type="match status" value="1"/>
</dbReference>
<name>A0A7H0SNX9_9CORY</name>
<comment type="catalytic activity">
    <reaction evidence="7">
        <text>(6S)-5-methyl-5,6,7,8-tetrahydrofolate + NAD(+) = (6R)-5,10-methylene-5,6,7,8-tetrahydrofolate + NADH + H(+)</text>
        <dbReference type="Rhea" id="RHEA:19821"/>
        <dbReference type="ChEBI" id="CHEBI:15378"/>
        <dbReference type="ChEBI" id="CHEBI:15636"/>
        <dbReference type="ChEBI" id="CHEBI:18608"/>
        <dbReference type="ChEBI" id="CHEBI:57540"/>
        <dbReference type="ChEBI" id="CHEBI:57945"/>
        <dbReference type="EC" id="1.5.1.54"/>
    </reaction>
    <physiologicalReaction direction="right-to-left" evidence="7">
        <dbReference type="Rhea" id="RHEA:19823"/>
    </physiologicalReaction>
</comment>
<dbReference type="EMBL" id="CP046884">
    <property type="protein sequence ID" value="QNQ90254.1"/>
    <property type="molecule type" value="Genomic_DNA"/>
</dbReference>
<dbReference type="AlphaFoldDB" id="A0A7H0SNX9"/>
<keyword evidence="4 8" id="KW-0285">Flavoprotein</keyword>
<evidence type="ECO:0000256" key="6">
    <source>
        <dbReference type="ARBA" id="ARBA00023002"/>
    </source>
</evidence>
<dbReference type="KEGG" id="cpoy:GP475_06085"/>
<organism evidence="9 10">
    <name type="scientific">Corynebacterium poyangense</name>
    <dbReference type="NCBI Taxonomy" id="2684405"/>
    <lineage>
        <taxon>Bacteria</taxon>
        <taxon>Bacillati</taxon>
        <taxon>Actinomycetota</taxon>
        <taxon>Actinomycetes</taxon>
        <taxon>Mycobacteriales</taxon>
        <taxon>Corynebacteriaceae</taxon>
        <taxon>Corynebacterium</taxon>
    </lineage>
</organism>
<dbReference type="GO" id="GO:0005829">
    <property type="term" value="C:cytosol"/>
    <property type="evidence" value="ECO:0007669"/>
    <property type="project" value="TreeGrafter"/>
</dbReference>
<evidence type="ECO:0000256" key="2">
    <source>
        <dbReference type="ARBA" id="ARBA00004777"/>
    </source>
</evidence>
<keyword evidence="10" id="KW-1185">Reference proteome</keyword>
<protein>
    <recommendedName>
        <fullName evidence="8">Methylenetetrahydrofolate reductase</fullName>
    </recommendedName>
</protein>
<evidence type="ECO:0000256" key="5">
    <source>
        <dbReference type="ARBA" id="ARBA00022827"/>
    </source>
</evidence>
<dbReference type="Proteomes" id="UP000516320">
    <property type="component" value="Chromosome"/>
</dbReference>
<dbReference type="InterPro" id="IPR029041">
    <property type="entry name" value="FAD-linked_oxidoreductase-like"/>
</dbReference>
<comment type="similarity">
    <text evidence="3 8">Belongs to the methylenetetrahydrofolate reductase family.</text>
</comment>
<dbReference type="PANTHER" id="PTHR45754:SF3">
    <property type="entry name" value="METHYLENETETRAHYDROFOLATE REDUCTASE (NADPH)"/>
    <property type="match status" value="1"/>
</dbReference>
<dbReference type="GO" id="GO:0071949">
    <property type="term" value="F:FAD binding"/>
    <property type="evidence" value="ECO:0007669"/>
    <property type="project" value="TreeGrafter"/>
</dbReference>
<keyword evidence="5 8" id="KW-0274">FAD</keyword>
<gene>
    <name evidence="9" type="ORF">GP475_06085</name>
</gene>
<comment type="pathway">
    <text evidence="2 8">One-carbon metabolism; tetrahydrofolate interconversion.</text>
</comment>
<dbReference type="InterPro" id="IPR003171">
    <property type="entry name" value="Mehydrof_redctse-like"/>
</dbReference>
<evidence type="ECO:0000256" key="3">
    <source>
        <dbReference type="ARBA" id="ARBA00006743"/>
    </source>
</evidence>
<dbReference type="Pfam" id="PF02219">
    <property type="entry name" value="MTHFR"/>
    <property type="match status" value="1"/>
</dbReference>
<evidence type="ECO:0000313" key="10">
    <source>
        <dbReference type="Proteomes" id="UP000516320"/>
    </source>
</evidence>
<evidence type="ECO:0000256" key="4">
    <source>
        <dbReference type="ARBA" id="ARBA00022630"/>
    </source>
</evidence>
<dbReference type="UniPathway" id="UPA00193"/>
<dbReference type="Gene3D" id="3.20.20.220">
    <property type="match status" value="1"/>
</dbReference>
<keyword evidence="6 8" id="KW-0560">Oxidoreductase</keyword>
<dbReference type="PANTHER" id="PTHR45754">
    <property type="entry name" value="METHYLENETETRAHYDROFOLATE REDUCTASE"/>
    <property type="match status" value="1"/>
</dbReference>
<proteinExistence type="inferred from homology"/>
<accession>A0A7H0SNX9</accession>
<dbReference type="GO" id="GO:0106312">
    <property type="term" value="F:methylenetetrahydrofolate reductase (NADH) activity"/>
    <property type="evidence" value="ECO:0007669"/>
    <property type="project" value="UniProtKB-EC"/>
</dbReference>
<evidence type="ECO:0000256" key="1">
    <source>
        <dbReference type="ARBA" id="ARBA00001974"/>
    </source>
</evidence>